<accession>A0A420VDG6</accession>
<evidence type="ECO:0000313" key="2">
    <source>
        <dbReference type="Proteomes" id="UP000286235"/>
    </source>
</evidence>
<protein>
    <submittedName>
        <fullName evidence="1">Uncharacterized protein</fullName>
    </submittedName>
</protein>
<evidence type="ECO:0000313" key="1">
    <source>
        <dbReference type="EMBL" id="RKO61717.1"/>
    </source>
</evidence>
<sequence length="78" mass="8791">MSITKTAKIERLTVKTPIGEIAAKPTLNQEYPGVWVSVNGEVLVLVEYDATKNSHVIRVWNSGEPEEECEYMQEVRAN</sequence>
<keyword evidence="2" id="KW-1185">Reference proteome</keyword>
<dbReference type="AlphaFoldDB" id="A0A420VDG6"/>
<name>A0A420VDG6_9BACI</name>
<proteinExistence type="predicted"/>
<dbReference type="RefSeq" id="WP_120669071.1">
    <property type="nucleotide sequence ID" value="NZ_AZRV01000035.1"/>
</dbReference>
<comment type="caution">
    <text evidence="1">The sequence shown here is derived from an EMBL/GenBank/DDBJ whole genome shotgun (WGS) entry which is preliminary data.</text>
</comment>
<gene>
    <name evidence="1" type="ORF">Cdeb_01188</name>
</gene>
<reference evidence="1 2" key="1">
    <citation type="submission" date="2013-12" db="EMBL/GenBank/DDBJ databases">
        <title>Genome and proteome characterization of Caldibacillus debilis GB1 derived from a cellulolytic aero-tolerant co-culture.</title>
        <authorList>
            <person name="Wushke S.T."/>
            <person name="Zhang X."/>
            <person name="Fristensky B."/>
            <person name="Wilkins J.A."/>
            <person name="Levin D.B."/>
            <person name="Sparling R."/>
        </authorList>
    </citation>
    <scope>NUCLEOTIDE SEQUENCE [LARGE SCALE GENOMIC DNA]</scope>
    <source>
        <strain evidence="1 2">GB1</strain>
    </source>
</reference>
<dbReference type="Proteomes" id="UP000286235">
    <property type="component" value="Unassembled WGS sequence"/>
</dbReference>
<organism evidence="1 2">
    <name type="scientific">Caldibacillus debilis GB1</name>
    <dbReference type="NCBI Taxonomy" id="1339248"/>
    <lineage>
        <taxon>Bacteria</taxon>
        <taxon>Bacillati</taxon>
        <taxon>Bacillota</taxon>
        <taxon>Bacilli</taxon>
        <taxon>Bacillales</taxon>
        <taxon>Bacillaceae</taxon>
        <taxon>Caldibacillus</taxon>
    </lineage>
</organism>
<dbReference type="EMBL" id="AZRV01000035">
    <property type="protein sequence ID" value="RKO61717.1"/>
    <property type="molecule type" value="Genomic_DNA"/>
</dbReference>